<evidence type="ECO:0000313" key="2">
    <source>
        <dbReference type="EMBL" id="MFC6080978.1"/>
    </source>
</evidence>
<keyword evidence="1" id="KW-0472">Membrane</keyword>
<dbReference type="RefSeq" id="WP_380748333.1">
    <property type="nucleotide sequence ID" value="NZ_JBHSRF010000007.1"/>
</dbReference>
<name>A0ABW1NDD5_9ACTN</name>
<accession>A0ABW1NDD5</accession>
<protein>
    <recommendedName>
        <fullName evidence="4">LPXTG cell wall anchor domain-containing protein</fullName>
    </recommendedName>
</protein>
<evidence type="ECO:0000313" key="3">
    <source>
        <dbReference type="Proteomes" id="UP001596137"/>
    </source>
</evidence>
<dbReference type="EMBL" id="JBHSRF010000007">
    <property type="protein sequence ID" value="MFC6080978.1"/>
    <property type="molecule type" value="Genomic_DNA"/>
</dbReference>
<sequence length="59" mass="6822">MEALLILVSGLAGIALGVLISMRARRREQPRNAKRTFRRPGNVGRAMRLPTPWWKRWLP</sequence>
<feature type="transmembrane region" description="Helical" evidence="1">
    <location>
        <begin position="6"/>
        <end position="24"/>
    </location>
</feature>
<reference evidence="3" key="1">
    <citation type="journal article" date="2019" name="Int. J. Syst. Evol. Microbiol.">
        <title>The Global Catalogue of Microorganisms (GCM) 10K type strain sequencing project: providing services to taxonomists for standard genome sequencing and annotation.</title>
        <authorList>
            <consortium name="The Broad Institute Genomics Platform"/>
            <consortium name="The Broad Institute Genome Sequencing Center for Infectious Disease"/>
            <person name="Wu L."/>
            <person name="Ma J."/>
        </authorList>
    </citation>
    <scope>NUCLEOTIDE SEQUENCE [LARGE SCALE GENOMIC DNA]</scope>
    <source>
        <strain evidence="3">JCM 30346</strain>
    </source>
</reference>
<proteinExistence type="predicted"/>
<evidence type="ECO:0008006" key="4">
    <source>
        <dbReference type="Google" id="ProtNLM"/>
    </source>
</evidence>
<keyword evidence="1" id="KW-1133">Transmembrane helix</keyword>
<gene>
    <name evidence="2" type="ORF">ACFP1K_07385</name>
</gene>
<keyword evidence="3" id="KW-1185">Reference proteome</keyword>
<dbReference type="Proteomes" id="UP001596137">
    <property type="component" value="Unassembled WGS sequence"/>
</dbReference>
<evidence type="ECO:0000256" key="1">
    <source>
        <dbReference type="SAM" id="Phobius"/>
    </source>
</evidence>
<keyword evidence="1" id="KW-0812">Transmembrane</keyword>
<organism evidence="2 3">
    <name type="scientific">Sphaerisporangium aureirubrum</name>
    <dbReference type="NCBI Taxonomy" id="1544736"/>
    <lineage>
        <taxon>Bacteria</taxon>
        <taxon>Bacillati</taxon>
        <taxon>Actinomycetota</taxon>
        <taxon>Actinomycetes</taxon>
        <taxon>Streptosporangiales</taxon>
        <taxon>Streptosporangiaceae</taxon>
        <taxon>Sphaerisporangium</taxon>
    </lineage>
</organism>
<comment type="caution">
    <text evidence="2">The sequence shown here is derived from an EMBL/GenBank/DDBJ whole genome shotgun (WGS) entry which is preliminary data.</text>
</comment>